<dbReference type="InterPro" id="IPR058249">
    <property type="entry name" value="Pch2_C"/>
</dbReference>
<proteinExistence type="inferred from homology"/>
<dbReference type="EMBL" id="JAPFFF010000029">
    <property type="protein sequence ID" value="KAK8846326.1"/>
    <property type="molecule type" value="Genomic_DNA"/>
</dbReference>
<dbReference type="InterPro" id="IPR003593">
    <property type="entry name" value="AAA+_ATPase"/>
</dbReference>
<sequence>MEIEVEIAMRPESIISVNEMKSFFDQFVKDNNELFISSISYNMINDLQVRIMQIAHFPSPDYYSAIDNIKVTGNKPPIAVHCYFLHYDDQQDDIVDNDGEILSIATQTILPSIQFAHDWDSIIFDNANDNIKVTLLNFMKASVLFADNNVCPETVTSNRIILLYGPPGTGKTTICHGLAQKLSILYSDRFSNGIILEVNTHSLFSKWFAESGKMVKKLFDRLNNIAEDKSILVFVLIDEVESIATARQSSLNGSDPSDAIRVVNALLTQLDKLKKRTNVIVMATSNLTECIDFAFLSRADMKQYIGTPSKMARYMIFKSCINELSDKGIIETVYDLLDYDKLLIISEDAINNTFPNTSKLLNSALLSEGLSGRILRRLPFLAFVYRKLIVPTPFPEFISALDFAISKQSFDQPEVVKPEKTIEIKPEVSYDQSI</sequence>
<evidence type="ECO:0000313" key="8">
    <source>
        <dbReference type="Proteomes" id="UP001470230"/>
    </source>
</evidence>
<comment type="similarity">
    <text evidence="1">Belongs to the AAA ATPase family. PCH2 subfamily.</text>
</comment>
<protein>
    <submittedName>
        <fullName evidence="7">Pachytene checkpoint protein 2</fullName>
    </submittedName>
</protein>
<evidence type="ECO:0000256" key="4">
    <source>
        <dbReference type="ARBA" id="ARBA00023254"/>
    </source>
</evidence>
<dbReference type="PANTHER" id="PTHR45991:SF1">
    <property type="entry name" value="PACHYTENE CHECKPOINT PROTEIN 2 HOMOLOG"/>
    <property type="match status" value="1"/>
</dbReference>
<dbReference type="InterPro" id="IPR003960">
    <property type="entry name" value="ATPase_AAA_CS"/>
</dbReference>
<dbReference type="InterPro" id="IPR027417">
    <property type="entry name" value="P-loop_NTPase"/>
</dbReference>
<evidence type="ECO:0000256" key="5">
    <source>
        <dbReference type="RuleBase" id="RU003651"/>
    </source>
</evidence>
<dbReference type="InterPro" id="IPR003959">
    <property type="entry name" value="ATPase_AAA_core"/>
</dbReference>
<accession>A0ABR2HFV5</accession>
<evidence type="ECO:0000256" key="1">
    <source>
        <dbReference type="ARBA" id="ARBA00007271"/>
    </source>
</evidence>
<dbReference type="SMART" id="SM00382">
    <property type="entry name" value="AAA"/>
    <property type="match status" value="1"/>
</dbReference>
<dbReference type="Proteomes" id="UP001470230">
    <property type="component" value="Unassembled WGS sequence"/>
</dbReference>
<feature type="domain" description="AAA+ ATPase" evidence="6">
    <location>
        <begin position="157"/>
        <end position="309"/>
    </location>
</feature>
<keyword evidence="3 5" id="KW-0067">ATP-binding</keyword>
<dbReference type="SUPFAM" id="SSF52540">
    <property type="entry name" value="P-loop containing nucleoside triphosphate hydrolases"/>
    <property type="match status" value="1"/>
</dbReference>
<dbReference type="InterPro" id="IPR044539">
    <property type="entry name" value="Pch2-like"/>
</dbReference>
<comment type="caution">
    <text evidence="7">The sequence shown here is derived from an EMBL/GenBank/DDBJ whole genome shotgun (WGS) entry which is preliminary data.</text>
</comment>
<evidence type="ECO:0000256" key="3">
    <source>
        <dbReference type="ARBA" id="ARBA00022840"/>
    </source>
</evidence>
<dbReference type="Pfam" id="PF00004">
    <property type="entry name" value="AAA"/>
    <property type="match status" value="1"/>
</dbReference>
<dbReference type="PANTHER" id="PTHR45991">
    <property type="entry name" value="PACHYTENE CHECKPOINT PROTEIN 2"/>
    <property type="match status" value="1"/>
</dbReference>
<dbReference type="PROSITE" id="PS00674">
    <property type="entry name" value="AAA"/>
    <property type="match status" value="1"/>
</dbReference>
<evidence type="ECO:0000313" key="7">
    <source>
        <dbReference type="EMBL" id="KAK8846326.1"/>
    </source>
</evidence>
<name>A0ABR2HFV5_9EUKA</name>
<gene>
    <name evidence="7" type="ORF">M9Y10_020335</name>
</gene>
<organism evidence="7 8">
    <name type="scientific">Tritrichomonas musculus</name>
    <dbReference type="NCBI Taxonomy" id="1915356"/>
    <lineage>
        <taxon>Eukaryota</taxon>
        <taxon>Metamonada</taxon>
        <taxon>Parabasalia</taxon>
        <taxon>Tritrichomonadida</taxon>
        <taxon>Tritrichomonadidae</taxon>
        <taxon>Tritrichomonas</taxon>
    </lineage>
</organism>
<evidence type="ECO:0000259" key="6">
    <source>
        <dbReference type="SMART" id="SM00382"/>
    </source>
</evidence>
<keyword evidence="2 5" id="KW-0547">Nucleotide-binding</keyword>
<keyword evidence="4" id="KW-0469">Meiosis</keyword>
<evidence type="ECO:0000256" key="2">
    <source>
        <dbReference type="ARBA" id="ARBA00022741"/>
    </source>
</evidence>
<dbReference type="Gene3D" id="3.40.50.300">
    <property type="entry name" value="P-loop containing nucleotide triphosphate hydrolases"/>
    <property type="match status" value="1"/>
</dbReference>
<keyword evidence="8" id="KW-1185">Reference proteome</keyword>
<reference evidence="7 8" key="1">
    <citation type="submission" date="2024-04" db="EMBL/GenBank/DDBJ databases">
        <title>Tritrichomonas musculus Genome.</title>
        <authorList>
            <person name="Alves-Ferreira E."/>
            <person name="Grigg M."/>
            <person name="Lorenzi H."/>
            <person name="Galac M."/>
        </authorList>
    </citation>
    <scope>NUCLEOTIDE SEQUENCE [LARGE SCALE GENOMIC DNA]</scope>
    <source>
        <strain evidence="7 8">EAF2021</strain>
    </source>
</reference>
<dbReference type="Pfam" id="PF23242">
    <property type="entry name" value="AAA_lid_TRIP13_C"/>
    <property type="match status" value="1"/>
</dbReference>